<dbReference type="InterPro" id="IPR034605">
    <property type="entry name" value="PGC-1"/>
</dbReference>
<dbReference type="Gene3D" id="3.30.70.330">
    <property type="match status" value="1"/>
</dbReference>
<dbReference type="PANTHER" id="PTHR15528">
    <property type="entry name" value="PEROXISOME PROLIFERATOR ACTIVATED RECEPTOR GAMMA COACTIVATOR 1 PGC-1 -RELATED"/>
    <property type="match status" value="1"/>
</dbReference>
<dbReference type="Proteomes" id="UP001258017">
    <property type="component" value="Unassembled WGS sequence"/>
</dbReference>
<dbReference type="Pfam" id="PF00076">
    <property type="entry name" value="RRM_1"/>
    <property type="match status" value="1"/>
</dbReference>
<dbReference type="PROSITE" id="PS50102">
    <property type="entry name" value="RRM"/>
    <property type="match status" value="1"/>
</dbReference>
<dbReference type="GO" id="GO:0005634">
    <property type="term" value="C:nucleus"/>
    <property type="evidence" value="ECO:0007669"/>
    <property type="project" value="UniProtKB-SubCell"/>
</dbReference>
<dbReference type="InterPro" id="IPR000504">
    <property type="entry name" value="RRM_dom"/>
</dbReference>
<keyword evidence="5" id="KW-0010">Activator</keyword>
<feature type="region of interest" description="Disordered" evidence="9">
    <location>
        <begin position="610"/>
        <end position="651"/>
    </location>
</feature>
<feature type="domain" description="RRM" evidence="10">
    <location>
        <begin position="872"/>
        <end position="950"/>
    </location>
</feature>
<feature type="compositionally biased region" description="Basic and acidic residues" evidence="9">
    <location>
        <begin position="634"/>
        <end position="645"/>
    </location>
</feature>
<dbReference type="AlphaFoldDB" id="A0AAD9RQI7"/>
<evidence type="ECO:0000256" key="3">
    <source>
        <dbReference type="ARBA" id="ARBA00022884"/>
    </source>
</evidence>
<proteinExistence type="predicted"/>
<feature type="region of interest" description="Disordered" evidence="9">
    <location>
        <begin position="395"/>
        <end position="484"/>
    </location>
</feature>
<comment type="caution">
    <text evidence="11">The sequence shown here is derived from an EMBL/GenBank/DDBJ whole genome shotgun (WGS) entry which is preliminary data.</text>
</comment>
<accession>A0AAD9RQI7</accession>
<keyword evidence="4" id="KW-0805">Transcription regulation</keyword>
<reference evidence="11" key="1">
    <citation type="submission" date="2021-08" db="EMBL/GenBank/DDBJ databases">
        <authorList>
            <person name="Misof B."/>
            <person name="Oliver O."/>
            <person name="Podsiadlowski L."/>
            <person name="Donath A."/>
            <person name="Peters R."/>
            <person name="Mayer C."/>
            <person name="Rust J."/>
            <person name="Gunkel S."/>
            <person name="Lesny P."/>
            <person name="Martin S."/>
            <person name="Oeyen J.P."/>
            <person name="Petersen M."/>
            <person name="Panagiotis P."/>
            <person name="Wilbrandt J."/>
            <person name="Tanja T."/>
        </authorList>
    </citation>
    <scope>NUCLEOTIDE SEQUENCE</scope>
    <source>
        <strain evidence="11">GBR_01_08_01A</strain>
        <tissue evidence="11">Thorax + abdomen</tissue>
    </source>
</reference>
<evidence type="ECO:0000256" key="7">
    <source>
        <dbReference type="ARBA" id="ARBA00023242"/>
    </source>
</evidence>
<feature type="compositionally biased region" description="Basic residues" evidence="9">
    <location>
        <begin position="737"/>
        <end position="752"/>
    </location>
</feature>
<protein>
    <recommendedName>
        <fullName evidence="10">RRM domain-containing protein</fullName>
    </recommendedName>
</protein>
<keyword evidence="2" id="KW-0597">Phosphoprotein</keyword>
<keyword evidence="3 8" id="KW-0694">RNA-binding</keyword>
<feature type="compositionally biased region" description="Basic and acidic residues" evidence="9">
    <location>
        <begin position="792"/>
        <end position="812"/>
    </location>
</feature>
<keyword evidence="7" id="KW-0539">Nucleus</keyword>
<feature type="compositionally biased region" description="Polar residues" evidence="9">
    <location>
        <begin position="437"/>
        <end position="450"/>
    </location>
</feature>
<name>A0AAD9RQI7_9HYME</name>
<evidence type="ECO:0000313" key="11">
    <source>
        <dbReference type="EMBL" id="KAK2584070.1"/>
    </source>
</evidence>
<evidence type="ECO:0000256" key="2">
    <source>
        <dbReference type="ARBA" id="ARBA00022553"/>
    </source>
</evidence>
<dbReference type="GO" id="GO:0003712">
    <property type="term" value="F:transcription coregulator activity"/>
    <property type="evidence" value="ECO:0007669"/>
    <property type="project" value="InterPro"/>
</dbReference>
<evidence type="ECO:0000313" key="12">
    <source>
        <dbReference type="Proteomes" id="UP001258017"/>
    </source>
</evidence>
<evidence type="ECO:0000256" key="5">
    <source>
        <dbReference type="ARBA" id="ARBA00023159"/>
    </source>
</evidence>
<dbReference type="SUPFAM" id="SSF54928">
    <property type="entry name" value="RNA-binding domain, RBD"/>
    <property type="match status" value="1"/>
</dbReference>
<feature type="compositionally biased region" description="Basic and acidic residues" evidence="9">
    <location>
        <begin position="409"/>
        <end position="431"/>
    </location>
</feature>
<gene>
    <name evidence="11" type="ORF">KPH14_006517</name>
</gene>
<evidence type="ECO:0000256" key="8">
    <source>
        <dbReference type="PROSITE-ProRule" id="PRU00176"/>
    </source>
</evidence>
<keyword evidence="12" id="KW-1185">Reference proteome</keyword>
<dbReference type="GO" id="GO:0045944">
    <property type="term" value="P:positive regulation of transcription by RNA polymerase II"/>
    <property type="evidence" value="ECO:0007669"/>
    <property type="project" value="TreeGrafter"/>
</dbReference>
<feature type="region of interest" description="Disordered" evidence="9">
    <location>
        <begin position="580"/>
        <end position="599"/>
    </location>
</feature>
<feature type="region of interest" description="Disordered" evidence="9">
    <location>
        <begin position="728"/>
        <end position="769"/>
    </location>
</feature>
<dbReference type="InterPro" id="IPR012677">
    <property type="entry name" value="Nucleotide-bd_a/b_plait_sf"/>
</dbReference>
<feature type="compositionally biased region" description="Low complexity" evidence="9">
    <location>
        <begin position="395"/>
        <end position="407"/>
    </location>
</feature>
<evidence type="ECO:0000259" key="10">
    <source>
        <dbReference type="PROSITE" id="PS50102"/>
    </source>
</evidence>
<sequence>METGFLNFHDEEHFSDFSLSLDEHNLMEKPQDLLMHIVENDFEYMETHLDVTNSDSLWGNEEEDDGTMVDLPVSDVSSVVHKMDNIKEDFAKVLTDWQEHIGYLQASDMEEYMDIIGLSMTASDKKSFCPENLTSYTIGNEIMEEKPNIQAIEHISNNIKQEIIDKVDIKTEITDYESDHLKNKIDKNSKMQSDLKLHNKKPVTNNNDTTPAQIKMTRKIQKNAENINTKQKKRKKNAKGQISVQIKQEAETEDCVDVETVSDEVPVLEAGDVKSLLEQFEASENSAMKTLCRDKISTESNQKKSATRSSDLHKNIRDSLPKEVIDRIKASGRKRVISVIPAIPSTQGGIRSNGTRMQDAAATLSRNKLLKIVTNNTNTRTVDGGLVQLDHDYCSNSSSAVSSSDSNSEYERQSSDSERNPSRDNKSRQFDYHATVTKRTTVTQSQNPTKSAEYRVDRNFKKDSGLESGEISDNSEETSSCNSNHVNEVKKQINNQVKVYSKDTQLQEQDAKHFSNSLLPENVPKVQSAPSNKPTPVYEMKIRSALATSILQLRKDALNNMKSIQPGKQMVSVLKKPPNTAQPVLTTNPNESIVTTTNSSNDEVQNIIIQNTQEEPLKEETKKPPRRKLNLAEYRSRREQNKSDSSRTNSPIQPMTLVYVHHASTTTEPIKDNPENLAWCEREIISVLKPKADLDEEKMRPKPTTKEIGIQTYETVFEFPTKSLVDIDERNEEQRSKRIRDRKQRPYRKRRLTSSSSRSRSRSKSRSRSYIQLVQAPVGHPVLVQTQGPLPDLDHGTHAHVQDRRDQDRDQDPGLPLATPAVQGLPLARISEGINGRVVEERRGANAGEVMIGTDDALRRVIAAAGTGGDHHQILIEDHTITDEGITKADLRRRFEVFGPVVDISVHFREHGDNYGFVTFAYKNDAYEAVEHGNDDPALPRYDLCFGGRRAFCKVKYADLDGLASNSLNGGSLSQSNEDNTFDLLLKEAKAKLRKRKV</sequence>
<dbReference type="GO" id="GO:0003723">
    <property type="term" value="F:RNA binding"/>
    <property type="evidence" value="ECO:0007669"/>
    <property type="project" value="UniProtKB-UniRule"/>
</dbReference>
<evidence type="ECO:0000256" key="6">
    <source>
        <dbReference type="ARBA" id="ARBA00023163"/>
    </source>
</evidence>
<evidence type="ECO:0000256" key="1">
    <source>
        <dbReference type="ARBA" id="ARBA00004123"/>
    </source>
</evidence>
<feature type="compositionally biased region" description="Basic and acidic residues" evidence="9">
    <location>
        <begin position="452"/>
        <end position="465"/>
    </location>
</feature>
<comment type="subcellular location">
    <subcellularLocation>
        <location evidence="1">Nucleus</location>
    </subcellularLocation>
</comment>
<evidence type="ECO:0000256" key="9">
    <source>
        <dbReference type="SAM" id="MobiDB-lite"/>
    </source>
</evidence>
<organism evidence="11 12">
    <name type="scientific">Odynerus spinipes</name>
    <dbReference type="NCBI Taxonomy" id="1348599"/>
    <lineage>
        <taxon>Eukaryota</taxon>
        <taxon>Metazoa</taxon>
        <taxon>Ecdysozoa</taxon>
        <taxon>Arthropoda</taxon>
        <taxon>Hexapoda</taxon>
        <taxon>Insecta</taxon>
        <taxon>Pterygota</taxon>
        <taxon>Neoptera</taxon>
        <taxon>Endopterygota</taxon>
        <taxon>Hymenoptera</taxon>
        <taxon>Apocrita</taxon>
        <taxon>Aculeata</taxon>
        <taxon>Vespoidea</taxon>
        <taxon>Vespidae</taxon>
        <taxon>Eumeninae</taxon>
        <taxon>Odynerus</taxon>
    </lineage>
</organism>
<keyword evidence="6" id="KW-0804">Transcription</keyword>
<evidence type="ECO:0000256" key="4">
    <source>
        <dbReference type="ARBA" id="ARBA00023015"/>
    </source>
</evidence>
<reference evidence="11" key="2">
    <citation type="journal article" date="2023" name="Commun. Biol.">
        <title>Intrasexual cuticular hydrocarbon dimorphism in a wasp sheds light on hydrocarbon biosynthesis genes in Hymenoptera.</title>
        <authorList>
            <person name="Moris V.C."/>
            <person name="Podsiadlowski L."/>
            <person name="Martin S."/>
            <person name="Oeyen J.P."/>
            <person name="Donath A."/>
            <person name="Petersen M."/>
            <person name="Wilbrandt J."/>
            <person name="Misof B."/>
            <person name="Liedtke D."/>
            <person name="Thamm M."/>
            <person name="Scheiner R."/>
            <person name="Schmitt T."/>
            <person name="Niehuis O."/>
        </authorList>
    </citation>
    <scope>NUCLEOTIDE SEQUENCE</scope>
    <source>
        <strain evidence="11">GBR_01_08_01A</strain>
    </source>
</reference>
<feature type="region of interest" description="Disordered" evidence="9">
    <location>
        <begin position="783"/>
        <end position="820"/>
    </location>
</feature>
<dbReference type="EMBL" id="JAIFRP010000026">
    <property type="protein sequence ID" value="KAK2584070.1"/>
    <property type="molecule type" value="Genomic_DNA"/>
</dbReference>
<dbReference type="PANTHER" id="PTHR15528:SF11">
    <property type="entry name" value="FI18188P1"/>
    <property type="match status" value="1"/>
</dbReference>
<dbReference type="InterPro" id="IPR035979">
    <property type="entry name" value="RBD_domain_sf"/>
</dbReference>